<proteinExistence type="predicted"/>
<feature type="transmembrane region" description="Helical" evidence="2">
    <location>
        <begin position="387"/>
        <end position="407"/>
    </location>
</feature>
<evidence type="ECO:0000313" key="3">
    <source>
        <dbReference type="EnsemblProtists" id="PYU1_T010150"/>
    </source>
</evidence>
<feature type="transmembrane region" description="Helical" evidence="2">
    <location>
        <begin position="564"/>
        <end position="585"/>
    </location>
</feature>
<feature type="transmembrane region" description="Helical" evidence="2">
    <location>
        <begin position="465"/>
        <end position="490"/>
    </location>
</feature>
<feature type="transmembrane region" description="Helical" evidence="2">
    <location>
        <begin position="419"/>
        <end position="439"/>
    </location>
</feature>
<dbReference type="EnsemblProtists" id="PYU1_T010150">
    <property type="protein sequence ID" value="PYU1_T010150"/>
    <property type="gene ID" value="PYU1_G010130"/>
</dbReference>
<keyword evidence="2" id="KW-0472">Membrane</keyword>
<dbReference type="eggNOG" id="ENOG502SIAN">
    <property type="taxonomic scope" value="Eukaryota"/>
</dbReference>
<keyword evidence="4" id="KW-1185">Reference proteome</keyword>
<evidence type="ECO:0000256" key="1">
    <source>
        <dbReference type="SAM" id="MobiDB-lite"/>
    </source>
</evidence>
<evidence type="ECO:0000256" key="2">
    <source>
        <dbReference type="SAM" id="Phobius"/>
    </source>
</evidence>
<sequence length="728" mass="82865">MEEEKPPQTDQVTNSASTATHAVTTVSTRVTPKPDAVLDDARDHALADAIKALCCRYQRKSHRNLLRYDTAARVTPFQIFHLARRLCAFAAALTYVITSLSATYATVHVLRGMESPNMGFVPFQMHIIGKYLGNGPIRTSPLVMNLFGNNTTPRAWSMYMDSNTTVSYTNCSHPNFNPQLYSNTFLRYGMYALMRYTSYNLTFLNESELIAPIVDCSQTSIVTADATTARVVYLMRNKSNHDDIYAVTSTFSVQDYVIAERSEKGPSLILTLTAIHDMQETNIKHYFAVALGYPFMRVPSFQAYEYVGVTEDTFWRLRSIPINVSTEAVKEVLTASRTGFYIDSETDQSNIKNLYWTLETEPYKAITYWEWKGRPILRDSWAWVHGIHFWFALQTIFSLVVLFIVMYRNIREGKVWVGNAFASISNSLLLRGALVLFSWRINEYWTIKEFCLANGNQLTGVQDLYIYPALMQADLMNVYLAFVSILGYAFRERIDPAVVIVLFQIGFNNRLAISQWIPSLSQAIADFSNADYSLGQVDVNEILATISPMRLWTIHPLTGNAKKFIVASMFPVMITFVVILAYIACRKMYRLFYPDTFYTQTMTESSANEKTIQKQKLSLTLFEIATGAALQSKFGVISDYENYLFIKGTKYASADGIYCNGYVIANRKFLVATSDLLSIIMMKITRLRFTNVYVYDVDGNHVKQTARLVYPSTITWRDLLHVNVNILS</sequence>
<protein>
    <recommendedName>
        <fullName evidence="5">Transmembrane protein</fullName>
    </recommendedName>
</protein>
<evidence type="ECO:0008006" key="5">
    <source>
        <dbReference type="Google" id="ProtNLM"/>
    </source>
</evidence>
<name>K3WYV1_GLOUD</name>
<reference evidence="4" key="2">
    <citation type="submission" date="2010-04" db="EMBL/GenBank/DDBJ databases">
        <authorList>
            <person name="Buell R."/>
            <person name="Hamilton J."/>
            <person name="Hostetler J."/>
        </authorList>
    </citation>
    <scope>NUCLEOTIDE SEQUENCE [LARGE SCALE GENOMIC DNA]</scope>
    <source>
        <strain evidence="4">DAOM:BR144</strain>
    </source>
</reference>
<keyword evidence="2" id="KW-0812">Transmembrane</keyword>
<dbReference type="OMA" id="MLATWRT"/>
<reference evidence="3" key="3">
    <citation type="submission" date="2015-02" db="UniProtKB">
        <authorList>
            <consortium name="EnsemblProtists"/>
        </authorList>
    </citation>
    <scope>IDENTIFICATION</scope>
    <source>
        <strain evidence="3">DAOM BR144</strain>
    </source>
</reference>
<dbReference type="EMBL" id="GL376623">
    <property type="status" value="NOT_ANNOTATED_CDS"/>
    <property type="molecule type" value="Genomic_DNA"/>
</dbReference>
<dbReference type="Proteomes" id="UP000019132">
    <property type="component" value="Unassembled WGS sequence"/>
</dbReference>
<dbReference type="AlphaFoldDB" id="K3WYV1"/>
<reference evidence="4" key="1">
    <citation type="journal article" date="2010" name="Genome Biol.">
        <title>Genome sequence of the necrotrophic plant pathogen Pythium ultimum reveals original pathogenicity mechanisms and effector repertoire.</title>
        <authorList>
            <person name="Levesque C.A."/>
            <person name="Brouwer H."/>
            <person name="Cano L."/>
            <person name="Hamilton J.P."/>
            <person name="Holt C."/>
            <person name="Huitema E."/>
            <person name="Raffaele S."/>
            <person name="Robideau G.P."/>
            <person name="Thines M."/>
            <person name="Win J."/>
            <person name="Zerillo M.M."/>
            <person name="Beakes G.W."/>
            <person name="Boore J.L."/>
            <person name="Busam D."/>
            <person name="Dumas B."/>
            <person name="Ferriera S."/>
            <person name="Fuerstenberg S.I."/>
            <person name="Gachon C.M."/>
            <person name="Gaulin E."/>
            <person name="Govers F."/>
            <person name="Grenville-Briggs L."/>
            <person name="Horner N."/>
            <person name="Hostetler J."/>
            <person name="Jiang R.H."/>
            <person name="Johnson J."/>
            <person name="Krajaejun T."/>
            <person name="Lin H."/>
            <person name="Meijer H.J."/>
            <person name="Moore B."/>
            <person name="Morris P."/>
            <person name="Phuntmart V."/>
            <person name="Puiu D."/>
            <person name="Shetty J."/>
            <person name="Stajich J.E."/>
            <person name="Tripathy S."/>
            <person name="Wawra S."/>
            <person name="van West P."/>
            <person name="Whitty B.R."/>
            <person name="Coutinho P.M."/>
            <person name="Henrissat B."/>
            <person name="Martin F."/>
            <person name="Thomas P.D."/>
            <person name="Tyler B.M."/>
            <person name="De Vries R.P."/>
            <person name="Kamoun S."/>
            <person name="Yandell M."/>
            <person name="Tisserat N."/>
            <person name="Buell C.R."/>
        </authorList>
    </citation>
    <scope>NUCLEOTIDE SEQUENCE</scope>
    <source>
        <strain evidence="4">DAOM:BR144</strain>
    </source>
</reference>
<keyword evidence="2" id="KW-1133">Transmembrane helix</keyword>
<accession>K3WYV1</accession>
<dbReference type="HOGENOM" id="CLU_014069_0_0_1"/>
<feature type="region of interest" description="Disordered" evidence="1">
    <location>
        <begin position="1"/>
        <end position="26"/>
    </location>
</feature>
<dbReference type="InParanoid" id="K3WYV1"/>
<feature type="compositionally biased region" description="Low complexity" evidence="1">
    <location>
        <begin position="12"/>
        <end position="26"/>
    </location>
</feature>
<evidence type="ECO:0000313" key="4">
    <source>
        <dbReference type="Proteomes" id="UP000019132"/>
    </source>
</evidence>
<dbReference type="VEuPathDB" id="FungiDB:PYU1_G010130"/>
<organism evidence="3 4">
    <name type="scientific">Globisporangium ultimum (strain ATCC 200006 / CBS 805.95 / DAOM BR144)</name>
    <name type="common">Pythium ultimum</name>
    <dbReference type="NCBI Taxonomy" id="431595"/>
    <lineage>
        <taxon>Eukaryota</taxon>
        <taxon>Sar</taxon>
        <taxon>Stramenopiles</taxon>
        <taxon>Oomycota</taxon>
        <taxon>Peronosporomycetes</taxon>
        <taxon>Pythiales</taxon>
        <taxon>Pythiaceae</taxon>
        <taxon>Globisporangium</taxon>
    </lineage>
</organism>